<keyword evidence="2" id="KW-0812">Transmembrane</keyword>
<feature type="compositionally biased region" description="Low complexity" evidence="1">
    <location>
        <begin position="163"/>
        <end position="219"/>
    </location>
</feature>
<protein>
    <submittedName>
        <fullName evidence="3">Uncharacterized protein</fullName>
    </submittedName>
</protein>
<proteinExistence type="predicted"/>
<evidence type="ECO:0000313" key="4">
    <source>
        <dbReference type="Proteomes" id="UP001303046"/>
    </source>
</evidence>
<evidence type="ECO:0000313" key="3">
    <source>
        <dbReference type="EMBL" id="KAK6739164.1"/>
    </source>
</evidence>
<feature type="region of interest" description="Disordered" evidence="1">
    <location>
        <begin position="334"/>
        <end position="357"/>
    </location>
</feature>
<sequence length="609" mass="66155">MRQDKNSCDSRGVGGLAVLVNTSMAGNINFLEQVTTGIGREEMRRCVPMPVLTIFVAYAPTSSRACTLHKFVDSDFNAKISLRRTSEDFHFGYHGPQRNEEGIFVAKNDLNGNFFLIVVNSTVTLNSSTLSTLSINESTKTQASTIYSTTAEMMFENSTSRKSTLTATESTETSSVTKNESTTSLELTSMSTTLNKTSTPASRSSGSSISTMEGSTSTSPSGVLARNKTSTPATTSSINSTSTMQSSTSTSSSDALPRNKTISTSAILTETSTEPPSDVHDSSPVSTQQLLTSSATTSTHSTDLLNLTDSTLTKEPNSTTHTIPVDVLFKSTTQTSTTTTIPTTTMKSTTSTPTLSTTESVTLLRTSSMSSTSVNTTIAITGQTRLTTLSRKIQSMISSPRQKTIPPKKKGKLNENEGNSWTIIVGVFAVMLFVVAIVVLIMLLIRAKKAAIKEKDKKRRFAKKTTKKYSVKDFMVATDKNKHKKKKSSKTGPPHSSTATQQSDTKSGEDKLPNPLDAKKEAQDEQKILAKIVPLQTKEDIQMKTVKPPSRLSRLSRQPQKFNLTRSQMQQQVKQFNLSIDRLGFNSIKPASRESSLDNKLISLNVNTL</sequence>
<evidence type="ECO:0000256" key="1">
    <source>
        <dbReference type="SAM" id="MobiDB-lite"/>
    </source>
</evidence>
<keyword evidence="2" id="KW-0472">Membrane</keyword>
<feature type="compositionally biased region" description="Low complexity" evidence="1">
    <location>
        <begin position="282"/>
        <end position="299"/>
    </location>
</feature>
<reference evidence="3 4" key="1">
    <citation type="submission" date="2023-08" db="EMBL/GenBank/DDBJ databases">
        <title>A Necator americanus chromosomal reference genome.</title>
        <authorList>
            <person name="Ilik V."/>
            <person name="Petrzelkova K.J."/>
            <person name="Pardy F."/>
            <person name="Fuh T."/>
            <person name="Niatou-Singa F.S."/>
            <person name="Gouil Q."/>
            <person name="Baker L."/>
            <person name="Ritchie M.E."/>
            <person name="Jex A.R."/>
            <person name="Gazzola D."/>
            <person name="Li H."/>
            <person name="Toshio Fujiwara R."/>
            <person name="Zhan B."/>
            <person name="Aroian R.V."/>
            <person name="Pafco B."/>
            <person name="Schwarz E.M."/>
        </authorList>
    </citation>
    <scope>NUCLEOTIDE SEQUENCE [LARGE SCALE GENOMIC DNA]</scope>
    <source>
        <strain evidence="3 4">Aroian</strain>
        <tissue evidence="3">Whole animal</tissue>
    </source>
</reference>
<dbReference type="Proteomes" id="UP001303046">
    <property type="component" value="Unassembled WGS sequence"/>
</dbReference>
<gene>
    <name evidence="3" type="primary">Necator_chrII.g8727</name>
    <name evidence="3" type="ORF">RB195_020932</name>
</gene>
<feature type="compositionally biased region" description="Basic and acidic residues" evidence="1">
    <location>
        <begin position="506"/>
        <end position="520"/>
    </location>
</feature>
<feature type="region of interest" description="Disordered" evidence="1">
    <location>
        <begin position="473"/>
        <end position="520"/>
    </location>
</feature>
<accession>A0ABR1CLA8</accession>
<feature type="transmembrane region" description="Helical" evidence="2">
    <location>
        <begin position="421"/>
        <end position="445"/>
    </location>
</feature>
<comment type="caution">
    <text evidence="3">The sequence shown here is derived from an EMBL/GenBank/DDBJ whole genome shotgun (WGS) entry which is preliminary data.</text>
</comment>
<feature type="region of interest" description="Disordered" evidence="1">
    <location>
        <begin position="157"/>
        <end position="299"/>
    </location>
</feature>
<evidence type="ECO:0000256" key="2">
    <source>
        <dbReference type="SAM" id="Phobius"/>
    </source>
</evidence>
<keyword evidence="4" id="KW-1185">Reference proteome</keyword>
<organism evidence="3 4">
    <name type="scientific">Necator americanus</name>
    <name type="common">Human hookworm</name>
    <dbReference type="NCBI Taxonomy" id="51031"/>
    <lineage>
        <taxon>Eukaryota</taxon>
        <taxon>Metazoa</taxon>
        <taxon>Ecdysozoa</taxon>
        <taxon>Nematoda</taxon>
        <taxon>Chromadorea</taxon>
        <taxon>Rhabditida</taxon>
        <taxon>Rhabditina</taxon>
        <taxon>Rhabditomorpha</taxon>
        <taxon>Strongyloidea</taxon>
        <taxon>Ancylostomatidae</taxon>
        <taxon>Bunostominae</taxon>
        <taxon>Necator</taxon>
    </lineage>
</organism>
<name>A0ABR1CLA8_NECAM</name>
<feature type="compositionally biased region" description="Polar residues" evidence="1">
    <location>
        <begin position="260"/>
        <end position="274"/>
    </location>
</feature>
<feature type="compositionally biased region" description="Low complexity" evidence="1">
    <location>
        <begin position="229"/>
        <end position="253"/>
    </location>
</feature>
<feature type="region of interest" description="Disordered" evidence="1">
    <location>
        <begin position="396"/>
        <end position="415"/>
    </location>
</feature>
<dbReference type="EMBL" id="JAVFWL010000002">
    <property type="protein sequence ID" value="KAK6739164.1"/>
    <property type="molecule type" value="Genomic_DNA"/>
</dbReference>
<keyword evidence="2" id="KW-1133">Transmembrane helix</keyword>